<dbReference type="EMBL" id="PFNM01000026">
    <property type="protein sequence ID" value="PIZ45003.1"/>
    <property type="molecule type" value="Genomic_DNA"/>
</dbReference>
<feature type="transmembrane region" description="Helical" evidence="6">
    <location>
        <begin position="6"/>
        <end position="24"/>
    </location>
</feature>
<feature type="coiled-coil region" evidence="5">
    <location>
        <begin position="26"/>
        <end position="60"/>
    </location>
</feature>
<keyword evidence="5" id="KW-0175">Coiled coil</keyword>
<evidence type="ECO:0000313" key="9">
    <source>
        <dbReference type="Proteomes" id="UP000230553"/>
    </source>
</evidence>
<keyword evidence="6" id="KW-0812">Transmembrane</keyword>
<organism evidence="8 9">
    <name type="scientific">Candidatus Wolfebacteria bacterium CG_4_10_14_0_2_um_filter_39_18</name>
    <dbReference type="NCBI Taxonomy" id="1975061"/>
    <lineage>
        <taxon>Bacteria</taxon>
        <taxon>Candidatus Wolfeibacteriota</taxon>
    </lineage>
</organism>
<evidence type="ECO:0000256" key="2">
    <source>
        <dbReference type="ARBA" id="ARBA00013855"/>
    </source>
</evidence>
<evidence type="ECO:0000256" key="5">
    <source>
        <dbReference type="SAM" id="Coils"/>
    </source>
</evidence>
<gene>
    <name evidence="8" type="ORF">COY31_01315</name>
</gene>
<evidence type="ECO:0000256" key="1">
    <source>
        <dbReference type="ARBA" id="ARBA00009369"/>
    </source>
</evidence>
<dbReference type="InterPro" id="IPR007221">
    <property type="entry name" value="MreC"/>
</dbReference>
<dbReference type="InterPro" id="IPR055342">
    <property type="entry name" value="MreC_beta-barrel_core"/>
</dbReference>
<dbReference type="Gene3D" id="2.40.10.340">
    <property type="entry name" value="Rod shape-determining protein MreC, domain 1"/>
    <property type="match status" value="1"/>
</dbReference>
<dbReference type="PANTHER" id="PTHR34138">
    <property type="entry name" value="CELL SHAPE-DETERMINING PROTEIN MREC"/>
    <property type="match status" value="1"/>
</dbReference>
<protein>
    <recommendedName>
        <fullName evidence="2">Cell shape-determining protein MreC</fullName>
    </recommendedName>
    <alternativeName>
        <fullName evidence="4">Cell shape protein MreC</fullName>
    </alternativeName>
</protein>
<dbReference type="Gene3D" id="2.40.10.350">
    <property type="entry name" value="Rod shape-determining protein MreC, domain 2"/>
    <property type="match status" value="1"/>
</dbReference>
<dbReference type="PANTHER" id="PTHR34138:SF1">
    <property type="entry name" value="CELL SHAPE-DETERMINING PROTEIN MREC"/>
    <property type="match status" value="1"/>
</dbReference>
<proteinExistence type="inferred from homology"/>
<dbReference type="InterPro" id="IPR042177">
    <property type="entry name" value="Cell/Rod_1"/>
</dbReference>
<dbReference type="Proteomes" id="UP000230553">
    <property type="component" value="Unassembled WGS sequence"/>
</dbReference>
<dbReference type="Pfam" id="PF04085">
    <property type="entry name" value="MreC"/>
    <property type="match status" value="1"/>
</dbReference>
<dbReference type="GO" id="GO:0005886">
    <property type="term" value="C:plasma membrane"/>
    <property type="evidence" value="ECO:0007669"/>
    <property type="project" value="TreeGrafter"/>
</dbReference>
<comment type="caution">
    <text evidence="8">The sequence shown here is derived from an EMBL/GenBank/DDBJ whole genome shotgun (WGS) entry which is preliminary data.</text>
</comment>
<accession>A0A2M7TG72</accession>
<keyword evidence="6" id="KW-1133">Transmembrane helix</keyword>
<keyword evidence="6" id="KW-0472">Membrane</keyword>
<dbReference type="InterPro" id="IPR042175">
    <property type="entry name" value="Cell/Rod_MreC_2"/>
</dbReference>
<evidence type="ECO:0000256" key="3">
    <source>
        <dbReference type="ARBA" id="ARBA00022960"/>
    </source>
</evidence>
<feature type="domain" description="Rod shape-determining protein MreC beta-barrel core" evidence="7">
    <location>
        <begin position="72"/>
        <end position="211"/>
    </location>
</feature>
<evidence type="ECO:0000256" key="6">
    <source>
        <dbReference type="SAM" id="Phobius"/>
    </source>
</evidence>
<reference evidence="9" key="1">
    <citation type="submission" date="2017-09" db="EMBL/GenBank/DDBJ databases">
        <title>Depth-based differentiation of microbial function through sediment-hosted aquifers and enrichment of novel symbionts in the deep terrestrial subsurface.</title>
        <authorList>
            <person name="Probst A.J."/>
            <person name="Ladd B."/>
            <person name="Jarett J.K."/>
            <person name="Geller-Mcgrath D.E."/>
            <person name="Sieber C.M.K."/>
            <person name="Emerson J.B."/>
            <person name="Anantharaman K."/>
            <person name="Thomas B.C."/>
            <person name="Malmstrom R."/>
            <person name="Stieglmeier M."/>
            <person name="Klingl A."/>
            <person name="Woyke T."/>
            <person name="Ryan C.M."/>
            <person name="Banfield J.F."/>
        </authorList>
    </citation>
    <scope>NUCLEOTIDE SEQUENCE [LARGE SCALE GENOMIC DNA]</scope>
</reference>
<keyword evidence="3" id="KW-0133">Cell shape</keyword>
<dbReference type="GO" id="GO:0008360">
    <property type="term" value="P:regulation of cell shape"/>
    <property type="evidence" value="ECO:0007669"/>
    <property type="project" value="UniProtKB-KW"/>
</dbReference>
<sequence length="213" mass="23848">MKRYFLIVSIIILAIVVFFTGFFIKKERFFDENIQLKKENENLKAELQGLKIENFEAKISQDGLLAVKVFSTYPFNVKNQITVNAGEAQGVKKLAPALFGKNILLGQVIEVSKNYSVIQTIFDPNWQLPVRISEKEINGLLQGGNEPKITFIEKDKPITVGDAVYSARQGFPLGLKVGEISEIKESAPGVFKEAVLITPFNVSSLREVEILLQ</sequence>
<dbReference type="AlphaFoldDB" id="A0A2M7TG72"/>
<evidence type="ECO:0000313" key="8">
    <source>
        <dbReference type="EMBL" id="PIZ45003.1"/>
    </source>
</evidence>
<comment type="similarity">
    <text evidence="1">Belongs to the MreC family.</text>
</comment>
<evidence type="ECO:0000259" key="7">
    <source>
        <dbReference type="Pfam" id="PF04085"/>
    </source>
</evidence>
<name>A0A2M7TG72_9BACT</name>
<evidence type="ECO:0000256" key="4">
    <source>
        <dbReference type="ARBA" id="ARBA00032089"/>
    </source>
</evidence>